<name>A0A150H3L1_GONPE</name>
<feature type="domain" description="Rhodanese" evidence="2">
    <location>
        <begin position="92"/>
        <end position="181"/>
    </location>
</feature>
<keyword evidence="4" id="KW-1185">Reference proteome</keyword>
<gene>
    <name evidence="3" type="ORF">GPECTOR_1g570</name>
</gene>
<accession>A0A150H3L1</accession>
<dbReference type="InterPro" id="IPR036873">
    <property type="entry name" value="Rhodanese-like_dom_sf"/>
</dbReference>
<evidence type="ECO:0000313" key="4">
    <source>
        <dbReference type="Proteomes" id="UP000075714"/>
    </source>
</evidence>
<dbReference type="STRING" id="33097.A0A150H3L1"/>
<dbReference type="InterPro" id="IPR001763">
    <property type="entry name" value="Rhodanese-like_dom"/>
</dbReference>
<dbReference type="InterPro" id="IPR050229">
    <property type="entry name" value="GlpE_sulfurtransferase"/>
</dbReference>
<evidence type="ECO:0000259" key="2">
    <source>
        <dbReference type="PROSITE" id="PS50206"/>
    </source>
</evidence>
<feature type="region of interest" description="Disordered" evidence="1">
    <location>
        <begin position="1"/>
        <end position="33"/>
    </location>
</feature>
<comment type="caution">
    <text evidence="3">The sequence shown here is derived from an EMBL/GenBank/DDBJ whole genome shotgun (WGS) entry which is preliminary data.</text>
</comment>
<dbReference type="PANTHER" id="PTHR43031:SF1">
    <property type="entry name" value="PYRIDINE NUCLEOTIDE-DISULPHIDE OXIDOREDUCTASE"/>
    <property type="match status" value="1"/>
</dbReference>
<dbReference type="CDD" id="cd00158">
    <property type="entry name" value="RHOD"/>
    <property type="match status" value="1"/>
</dbReference>
<dbReference type="PROSITE" id="PS50206">
    <property type="entry name" value="RHODANESE_3"/>
    <property type="match status" value="1"/>
</dbReference>
<reference evidence="4" key="1">
    <citation type="journal article" date="2016" name="Nat. Commun.">
        <title>The Gonium pectorale genome demonstrates co-option of cell cycle regulation during the evolution of multicellularity.</title>
        <authorList>
            <person name="Hanschen E.R."/>
            <person name="Marriage T.N."/>
            <person name="Ferris P.J."/>
            <person name="Hamaji T."/>
            <person name="Toyoda A."/>
            <person name="Fujiyama A."/>
            <person name="Neme R."/>
            <person name="Noguchi H."/>
            <person name="Minakuchi Y."/>
            <person name="Suzuki M."/>
            <person name="Kawai-Toyooka H."/>
            <person name="Smith D.R."/>
            <person name="Sparks H."/>
            <person name="Anderson J."/>
            <person name="Bakaric R."/>
            <person name="Luria V."/>
            <person name="Karger A."/>
            <person name="Kirschner M.W."/>
            <person name="Durand P.M."/>
            <person name="Michod R.E."/>
            <person name="Nozaki H."/>
            <person name="Olson B.J."/>
        </authorList>
    </citation>
    <scope>NUCLEOTIDE SEQUENCE [LARGE SCALE GENOMIC DNA]</scope>
    <source>
        <strain evidence="4">NIES-2863</strain>
    </source>
</reference>
<evidence type="ECO:0000256" key="1">
    <source>
        <dbReference type="SAM" id="MobiDB-lite"/>
    </source>
</evidence>
<proteinExistence type="predicted"/>
<organism evidence="3 4">
    <name type="scientific">Gonium pectorale</name>
    <name type="common">Green alga</name>
    <dbReference type="NCBI Taxonomy" id="33097"/>
    <lineage>
        <taxon>Eukaryota</taxon>
        <taxon>Viridiplantae</taxon>
        <taxon>Chlorophyta</taxon>
        <taxon>core chlorophytes</taxon>
        <taxon>Chlorophyceae</taxon>
        <taxon>CS clade</taxon>
        <taxon>Chlamydomonadales</taxon>
        <taxon>Volvocaceae</taxon>
        <taxon>Gonium</taxon>
    </lineage>
</organism>
<dbReference type="Gene3D" id="3.40.250.10">
    <property type="entry name" value="Rhodanese-like domain"/>
    <property type="match status" value="1"/>
</dbReference>
<evidence type="ECO:0000313" key="3">
    <source>
        <dbReference type="EMBL" id="KXZ56633.1"/>
    </source>
</evidence>
<dbReference type="EMBL" id="LSYV01000002">
    <property type="protein sequence ID" value="KXZ56633.1"/>
    <property type="molecule type" value="Genomic_DNA"/>
</dbReference>
<dbReference type="Proteomes" id="UP000075714">
    <property type="component" value="Unassembled WGS sequence"/>
</dbReference>
<sequence length="208" mass="21487">MEHQPSWVDYRAFSDSDEPDAAQGPSTSLSPSLAALLPDLMPGRGQQPSTSGVFSNAVPATALPSAYSVEAGFKELPPHELHERLATGQVSLLLDVRSRAEFESGSIAGALNLPLDPQLSDAVRAGSLDEYRQRPVAVVCASGSRSAQATVRLSKVYGFKNVVNVTGGMQAWVREGLPVHVMAQRPATGGCGCGGGGGSGGCKSKPAA</sequence>
<protein>
    <recommendedName>
        <fullName evidence="2">Rhodanese domain-containing protein</fullName>
    </recommendedName>
</protein>
<dbReference type="OrthoDB" id="566238at2759"/>
<dbReference type="SUPFAM" id="SSF52821">
    <property type="entry name" value="Rhodanese/Cell cycle control phosphatase"/>
    <property type="match status" value="1"/>
</dbReference>
<dbReference type="SMART" id="SM00450">
    <property type="entry name" value="RHOD"/>
    <property type="match status" value="1"/>
</dbReference>
<dbReference type="PANTHER" id="PTHR43031">
    <property type="entry name" value="FAD-DEPENDENT OXIDOREDUCTASE"/>
    <property type="match status" value="1"/>
</dbReference>
<dbReference type="AlphaFoldDB" id="A0A150H3L1"/>
<dbReference type="Pfam" id="PF00581">
    <property type="entry name" value="Rhodanese"/>
    <property type="match status" value="1"/>
</dbReference>